<name>A0A6G7PW16_9BACT</name>
<gene>
    <name evidence="2" type="ORF">G4V39_04690</name>
</gene>
<keyword evidence="3" id="KW-1185">Reference proteome</keyword>
<evidence type="ECO:0000313" key="2">
    <source>
        <dbReference type="EMBL" id="QIJ71613.1"/>
    </source>
</evidence>
<dbReference type="EMBL" id="CP048877">
    <property type="protein sequence ID" value="QIJ71613.1"/>
    <property type="molecule type" value="Genomic_DNA"/>
</dbReference>
<protein>
    <submittedName>
        <fullName evidence="2">VanZ family protein</fullName>
    </submittedName>
</protein>
<reference evidence="2 3" key="1">
    <citation type="submission" date="2020-02" db="EMBL/GenBank/DDBJ databases">
        <title>Genome analysis of Thermosulfuriphilus ammonigenes ST65T, an anaerobic thermophilic chemolithoautotrophic bacterium isolated from a deep-sea hydrothermal vent.</title>
        <authorList>
            <person name="Slobodkina G."/>
            <person name="Allioux M."/>
            <person name="Merkel A."/>
            <person name="Alain K."/>
            <person name="Jebbar M."/>
            <person name="Slobodkin A."/>
        </authorList>
    </citation>
    <scope>NUCLEOTIDE SEQUENCE [LARGE SCALE GENOMIC DNA]</scope>
    <source>
        <strain evidence="2 3">ST65</strain>
    </source>
</reference>
<evidence type="ECO:0000259" key="1">
    <source>
        <dbReference type="Pfam" id="PF04892"/>
    </source>
</evidence>
<organism evidence="2 3">
    <name type="scientific">Thermosulfuriphilus ammonigenes</name>
    <dbReference type="NCBI Taxonomy" id="1936021"/>
    <lineage>
        <taxon>Bacteria</taxon>
        <taxon>Pseudomonadati</taxon>
        <taxon>Thermodesulfobacteriota</taxon>
        <taxon>Thermodesulfobacteria</taxon>
        <taxon>Thermodesulfobacteriales</taxon>
        <taxon>Thermodesulfobacteriaceae</taxon>
        <taxon>Thermosulfuriphilus</taxon>
    </lineage>
</organism>
<sequence>MSERQAWGVVLILLCLIYLLIPLGPIVLPQLKAFWGPGFGRWLSAGLLLLGLGLVASLGPYWIRGLFFLAIISGVGSHLRIVEERVHLLEYSLLAFSLHLALSFRLRRGVFWGAFLLAALFGLIDELLQGLYPLRHFDTRDLAINTLSAALGAGLRHATAPRP</sequence>
<dbReference type="NCBIfam" id="NF037970">
    <property type="entry name" value="vanZ_1"/>
    <property type="match status" value="1"/>
</dbReference>
<evidence type="ECO:0000313" key="3">
    <source>
        <dbReference type="Proteomes" id="UP000502179"/>
    </source>
</evidence>
<accession>A0A6G7PW16</accession>
<proteinExistence type="predicted"/>
<dbReference type="RefSeq" id="WP_166031831.1">
    <property type="nucleotide sequence ID" value="NZ_CP048877.1"/>
</dbReference>
<dbReference type="AlphaFoldDB" id="A0A6G7PW16"/>
<dbReference type="KEGG" id="tav:G4V39_04690"/>
<dbReference type="Pfam" id="PF04892">
    <property type="entry name" value="VanZ"/>
    <property type="match status" value="1"/>
</dbReference>
<dbReference type="InterPro" id="IPR006976">
    <property type="entry name" value="VanZ-like"/>
</dbReference>
<feature type="domain" description="VanZ-like" evidence="1">
    <location>
        <begin position="82"/>
        <end position="155"/>
    </location>
</feature>
<dbReference type="Proteomes" id="UP000502179">
    <property type="component" value="Chromosome"/>
</dbReference>